<dbReference type="OrthoDB" id="5296683at2"/>
<evidence type="ECO:0000256" key="2">
    <source>
        <dbReference type="PROSITE-ProRule" id="PRU00169"/>
    </source>
</evidence>
<dbReference type="EMBL" id="CP018800">
    <property type="protein sequence ID" value="ATX81032.1"/>
    <property type="molecule type" value="Genomic_DNA"/>
</dbReference>
<dbReference type="InterPro" id="IPR001789">
    <property type="entry name" value="Sig_transdc_resp-reg_receiver"/>
</dbReference>
<reference evidence="4 5" key="1">
    <citation type="submission" date="2016-12" db="EMBL/GenBank/DDBJ databases">
        <title>Isolation and genomic insights into novel planktonic Zetaproteobacteria from stratified waters of the Chesapeake Bay.</title>
        <authorList>
            <person name="McAllister S.M."/>
            <person name="Kato S."/>
            <person name="Chan C.S."/>
            <person name="Chiu B.K."/>
            <person name="Field E.K."/>
        </authorList>
    </citation>
    <scope>NUCLEOTIDE SEQUENCE [LARGE SCALE GENOMIC DNA]</scope>
    <source>
        <strain evidence="4 5">CP-8</strain>
    </source>
</reference>
<sequence>MFHIVDDDNYIREFLSELLILLGHGVESFACPLQYLSYMESPGFTRPICVFTDIRMPEMSGYEMIEEIHRRYPEQRIVTISGYSQEKPPGLRTCQFIGKPFNPADIEQLVTTLAKCHAMDGAPDAGGDVRGGAPDESWKCPINCFECDRNKRPA</sequence>
<dbReference type="SUPFAM" id="SSF52172">
    <property type="entry name" value="CheY-like"/>
    <property type="match status" value="1"/>
</dbReference>
<dbReference type="PANTHER" id="PTHR44591:SF25">
    <property type="entry name" value="CHEMOTAXIS TWO-COMPONENT RESPONSE REGULATOR"/>
    <property type="match status" value="1"/>
</dbReference>
<dbReference type="InterPro" id="IPR011006">
    <property type="entry name" value="CheY-like_superfamily"/>
</dbReference>
<protein>
    <submittedName>
        <fullName evidence="4">Response regulator receiver domain-containing protein</fullName>
    </submittedName>
</protein>
<dbReference type="KEGG" id="mfn:Ga0123462_0154"/>
<evidence type="ECO:0000259" key="3">
    <source>
        <dbReference type="PROSITE" id="PS50110"/>
    </source>
</evidence>
<proteinExistence type="predicted"/>
<dbReference type="AlphaFoldDB" id="A0A2K8L1S2"/>
<dbReference type="SMART" id="SM00448">
    <property type="entry name" value="REC"/>
    <property type="match status" value="1"/>
</dbReference>
<dbReference type="GO" id="GO:0000160">
    <property type="term" value="P:phosphorelay signal transduction system"/>
    <property type="evidence" value="ECO:0007669"/>
    <property type="project" value="InterPro"/>
</dbReference>
<feature type="modified residue" description="4-aspartylphosphate" evidence="2">
    <location>
        <position position="53"/>
    </location>
</feature>
<dbReference type="Gene3D" id="3.40.50.2300">
    <property type="match status" value="1"/>
</dbReference>
<evidence type="ECO:0000313" key="5">
    <source>
        <dbReference type="Proteomes" id="UP000231637"/>
    </source>
</evidence>
<gene>
    <name evidence="4" type="ORF">Ga0123462_0154</name>
</gene>
<evidence type="ECO:0000256" key="1">
    <source>
        <dbReference type="ARBA" id="ARBA00022553"/>
    </source>
</evidence>
<dbReference type="RefSeq" id="WP_100264554.1">
    <property type="nucleotide sequence ID" value="NZ_CP018800.1"/>
</dbReference>
<dbReference type="PANTHER" id="PTHR44591">
    <property type="entry name" value="STRESS RESPONSE REGULATOR PROTEIN 1"/>
    <property type="match status" value="1"/>
</dbReference>
<dbReference type="PROSITE" id="PS50110">
    <property type="entry name" value="RESPONSE_REGULATORY"/>
    <property type="match status" value="1"/>
</dbReference>
<keyword evidence="5" id="KW-1185">Reference proteome</keyword>
<feature type="domain" description="Response regulatory" evidence="3">
    <location>
        <begin position="1"/>
        <end position="114"/>
    </location>
</feature>
<evidence type="ECO:0000313" key="4">
    <source>
        <dbReference type="EMBL" id="ATX81032.1"/>
    </source>
</evidence>
<keyword evidence="1 2" id="KW-0597">Phosphoprotein</keyword>
<organism evidence="4 5">
    <name type="scientific">Mariprofundus ferrinatatus</name>
    <dbReference type="NCBI Taxonomy" id="1921087"/>
    <lineage>
        <taxon>Bacteria</taxon>
        <taxon>Pseudomonadati</taxon>
        <taxon>Pseudomonadota</taxon>
        <taxon>Candidatius Mariprofundia</taxon>
        <taxon>Mariprofundales</taxon>
        <taxon>Mariprofundaceae</taxon>
        <taxon>Mariprofundus</taxon>
    </lineage>
</organism>
<accession>A0A2K8L1S2</accession>
<dbReference type="Pfam" id="PF00072">
    <property type="entry name" value="Response_reg"/>
    <property type="match status" value="1"/>
</dbReference>
<name>A0A2K8L1S2_9PROT</name>
<dbReference type="Proteomes" id="UP000231637">
    <property type="component" value="Chromosome"/>
</dbReference>
<dbReference type="InterPro" id="IPR050595">
    <property type="entry name" value="Bact_response_regulator"/>
</dbReference>